<dbReference type="Proteomes" id="UP001063368">
    <property type="component" value="Chromosome"/>
</dbReference>
<feature type="domain" description="DUF218" evidence="2">
    <location>
        <begin position="49"/>
        <end position="151"/>
    </location>
</feature>
<proteinExistence type="predicted"/>
<keyword evidence="1" id="KW-0812">Transmembrane</keyword>
<name>A0ABY6FP70_9MICC</name>
<dbReference type="RefSeq" id="WP_176697564.1">
    <property type="nucleotide sequence ID" value="NZ_BAAAKG010000009.1"/>
</dbReference>
<sequence length="194" mass="20474">MLLSPPRAKALRILFAALAAAVSVLAVWLLVAVNLFYYPQTAAEPGRADAVVVLAGAAPERLPVGRELVRDGYAPILALSTTNTPGNAVTDTVCTYFAGPAVRCFSPSPLSTRGEARAIARLAADNGWEEIIVVTSTYHLVRAEANISQCSNVRVRMVASEPELSPGQWLGRFVEETGGVLAAFIRPACATPIG</sequence>
<evidence type="ECO:0000256" key="1">
    <source>
        <dbReference type="SAM" id="Phobius"/>
    </source>
</evidence>
<keyword evidence="1" id="KW-1133">Transmembrane helix</keyword>
<accession>A0ABY6FP70</accession>
<keyword evidence="1" id="KW-0472">Membrane</keyword>
<protein>
    <submittedName>
        <fullName evidence="3">YdcF family protein</fullName>
    </submittedName>
</protein>
<dbReference type="GeneID" id="95608849"/>
<evidence type="ECO:0000313" key="4">
    <source>
        <dbReference type="Proteomes" id="UP001063368"/>
    </source>
</evidence>
<dbReference type="EMBL" id="CP106856">
    <property type="protein sequence ID" value="UYB34986.1"/>
    <property type="molecule type" value="Genomic_DNA"/>
</dbReference>
<evidence type="ECO:0000313" key="3">
    <source>
        <dbReference type="EMBL" id="UYB34986.1"/>
    </source>
</evidence>
<reference evidence="3" key="1">
    <citation type="submission" date="2022-09" db="EMBL/GenBank/DDBJ databases">
        <authorList>
            <person name="Li D."/>
            <person name="Cheng J."/>
            <person name="Li Y."/>
        </authorList>
    </citation>
    <scope>NUCLEOTIDE SEQUENCE</scope>
    <source>
        <strain evidence="3">DL</strain>
    </source>
</reference>
<dbReference type="CDD" id="cd06259">
    <property type="entry name" value="YdcF-like"/>
    <property type="match status" value="1"/>
</dbReference>
<keyword evidence="4" id="KW-1185">Reference proteome</keyword>
<feature type="transmembrane region" description="Helical" evidence="1">
    <location>
        <begin position="12"/>
        <end position="38"/>
    </location>
</feature>
<organism evidence="3 4">
    <name type="scientific">Arthrobacter koreensis</name>
    <dbReference type="NCBI Taxonomy" id="199136"/>
    <lineage>
        <taxon>Bacteria</taxon>
        <taxon>Bacillati</taxon>
        <taxon>Actinomycetota</taxon>
        <taxon>Actinomycetes</taxon>
        <taxon>Micrococcales</taxon>
        <taxon>Micrococcaceae</taxon>
        <taxon>Arthrobacter</taxon>
    </lineage>
</organism>
<gene>
    <name evidence="3" type="ORF">N9A08_10060</name>
</gene>
<dbReference type="InterPro" id="IPR003848">
    <property type="entry name" value="DUF218"/>
</dbReference>
<evidence type="ECO:0000259" key="2">
    <source>
        <dbReference type="Pfam" id="PF02698"/>
    </source>
</evidence>
<dbReference type="Pfam" id="PF02698">
    <property type="entry name" value="DUF218"/>
    <property type="match status" value="1"/>
</dbReference>